<feature type="region of interest" description="Disordered" evidence="1">
    <location>
        <begin position="322"/>
        <end position="352"/>
    </location>
</feature>
<keyword evidence="3" id="KW-0808">Transferase</keyword>
<evidence type="ECO:0000313" key="3">
    <source>
        <dbReference type="EMBL" id="GEZ93865.1"/>
    </source>
</evidence>
<dbReference type="Pfam" id="PF03732">
    <property type="entry name" value="Retrotrans_gag"/>
    <property type="match status" value="1"/>
</dbReference>
<gene>
    <name evidence="3" type="ORF">Tci_565838</name>
</gene>
<keyword evidence="3" id="KW-0548">Nucleotidyltransferase</keyword>
<protein>
    <submittedName>
        <fullName evidence="3">Reverse transcriptase domain-containing protein</fullName>
    </submittedName>
</protein>
<evidence type="ECO:0000256" key="1">
    <source>
        <dbReference type="SAM" id="MobiDB-lite"/>
    </source>
</evidence>
<proteinExistence type="predicted"/>
<reference evidence="3" key="1">
    <citation type="journal article" date="2019" name="Sci. Rep.">
        <title>Draft genome of Tanacetum cinerariifolium, the natural source of mosquito coil.</title>
        <authorList>
            <person name="Yamashiro T."/>
            <person name="Shiraishi A."/>
            <person name="Satake H."/>
            <person name="Nakayama K."/>
        </authorList>
    </citation>
    <scope>NUCLEOTIDE SEQUENCE</scope>
</reference>
<feature type="region of interest" description="Disordered" evidence="1">
    <location>
        <begin position="216"/>
        <end position="249"/>
    </location>
</feature>
<feature type="domain" description="Retrotransposon gag" evidence="2">
    <location>
        <begin position="120"/>
        <end position="163"/>
    </location>
</feature>
<organism evidence="3">
    <name type="scientific">Tanacetum cinerariifolium</name>
    <name type="common">Dalmatian daisy</name>
    <name type="synonym">Chrysanthemum cinerariifolium</name>
    <dbReference type="NCBI Taxonomy" id="118510"/>
    <lineage>
        <taxon>Eukaryota</taxon>
        <taxon>Viridiplantae</taxon>
        <taxon>Streptophyta</taxon>
        <taxon>Embryophyta</taxon>
        <taxon>Tracheophyta</taxon>
        <taxon>Spermatophyta</taxon>
        <taxon>Magnoliopsida</taxon>
        <taxon>eudicotyledons</taxon>
        <taxon>Gunneridae</taxon>
        <taxon>Pentapetalae</taxon>
        <taxon>asterids</taxon>
        <taxon>campanulids</taxon>
        <taxon>Asterales</taxon>
        <taxon>Asteraceae</taxon>
        <taxon>Asteroideae</taxon>
        <taxon>Anthemideae</taxon>
        <taxon>Anthemidinae</taxon>
        <taxon>Tanacetum</taxon>
    </lineage>
</organism>
<sequence>RESALREGATRKAQGCKKLVLTSRIPYNTPSQEHRAEGGASRKGSDLNMSAAYPKAMSQGVTTLSHEGKKVRKEKWCSKGWRRVSSTDSETRGRAYPRTRTIQGAAAKTERWAMLTWCHMFNSTLTRNARVWFDDLPQESIDSYDDLKKAFLENYLQQKNASNIRSKSTTSSREMGNPWKNSYGGHTIDECMHLKRQIEEMLKAGKLSHLIKELKQSNENDQQRKQKGGNLRKGQVRGNTDGEEDGTEGPMIIKVEMGGHFVHRIYVDEGSSLEILKTMSKENLDSPVYRSRNVKIPSDWQKGYITEEHDYSAIMHNGLRTRSTSACNRSSKKKDSGSNSPRISRTNYNNRLHSKIRRMEGVVRFAKVQP</sequence>
<dbReference type="GO" id="GO:0003964">
    <property type="term" value="F:RNA-directed DNA polymerase activity"/>
    <property type="evidence" value="ECO:0007669"/>
    <property type="project" value="UniProtKB-KW"/>
</dbReference>
<dbReference type="AlphaFoldDB" id="A0A699IXF7"/>
<feature type="region of interest" description="Disordered" evidence="1">
    <location>
        <begin position="23"/>
        <end position="47"/>
    </location>
</feature>
<dbReference type="InterPro" id="IPR005162">
    <property type="entry name" value="Retrotrans_gag_dom"/>
</dbReference>
<feature type="non-terminal residue" evidence="3">
    <location>
        <position position="1"/>
    </location>
</feature>
<keyword evidence="3" id="KW-0695">RNA-directed DNA polymerase</keyword>
<comment type="caution">
    <text evidence="3">The sequence shown here is derived from an EMBL/GenBank/DDBJ whole genome shotgun (WGS) entry which is preliminary data.</text>
</comment>
<name>A0A699IXF7_TANCI</name>
<evidence type="ECO:0000259" key="2">
    <source>
        <dbReference type="Pfam" id="PF03732"/>
    </source>
</evidence>
<dbReference type="EMBL" id="BKCJ010344833">
    <property type="protein sequence ID" value="GEZ93865.1"/>
    <property type="molecule type" value="Genomic_DNA"/>
</dbReference>
<feature type="compositionally biased region" description="Polar residues" evidence="1">
    <location>
        <begin position="337"/>
        <end position="351"/>
    </location>
</feature>
<accession>A0A699IXF7</accession>